<comment type="caution">
    <text evidence="1">The sequence shown here is derived from an EMBL/GenBank/DDBJ whole genome shotgun (WGS) entry which is preliminary data.</text>
</comment>
<reference evidence="1 2" key="1">
    <citation type="submission" date="2021-03" db="EMBL/GenBank/DDBJ databases">
        <title>Sneathiella sp. CAU 1612 isolated from Kang Won-do.</title>
        <authorList>
            <person name="Kim W."/>
        </authorList>
    </citation>
    <scope>NUCLEOTIDE SEQUENCE [LARGE SCALE GENOMIC DNA]</scope>
    <source>
        <strain evidence="1 2">CAU 1612</strain>
    </source>
</reference>
<dbReference type="Gene3D" id="3.30.70.100">
    <property type="match status" value="1"/>
</dbReference>
<sequence>MLAMQYSVRLPQDFDDKQIHKHVAARSRLFVGCPGLRHKFYLYDSEEHIYAPFYIWENAQFAQEFLLNNLFNGVTENFGRPRVRSWQIIAFDYGPAKENPTYMCSAVDKVPVGRPVGDLMQEEKERHEALLKTPGLYAHMVLLDPDRWETGLYSLWQTREQAAPVKADCVSDYKVLESYQQMQGAE</sequence>
<organism evidence="1 2">
    <name type="scientific">Sneathiella sedimenti</name>
    <dbReference type="NCBI Taxonomy" id="2816034"/>
    <lineage>
        <taxon>Bacteria</taxon>
        <taxon>Pseudomonadati</taxon>
        <taxon>Pseudomonadota</taxon>
        <taxon>Alphaproteobacteria</taxon>
        <taxon>Sneathiellales</taxon>
        <taxon>Sneathiellaceae</taxon>
        <taxon>Sneathiella</taxon>
    </lineage>
</organism>
<dbReference type="EMBL" id="JAFLNC010000004">
    <property type="protein sequence ID" value="MBO0334427.1"/>
    <property type="molecule type" value="Genomic_DNA"/>
</dbReference>
<protein>
    <submittedName>
        <fullName evidence="1">DUF4865 family protein</fullName>
    </submittedName>
</protein>
<dbReference type="Proteomes" id="UP000664761">
    <property type="component" value="Unassembled WGS sequence"/>
</dbReference>
<dbReference type="Pfam" id="PF16157">
    <property type="entry name" value="DUF4865"/>
    <property type="match status" value="1"/>
</dbReference>
<name>A0ABS3F7V9_9PROT</name>
<keyword evidence="2" id="KW-1185">Reference proteome</keyword>
<accession>A0ABS3F7V9</accession>
<dbReference type="SUPFAM" id="SSF54909">
    <property type="entry name" value="Dimeric alpha+beta barrel"/>
    <property type="match status" value="1"/>
</dbReference>
<evidence type="ECO:0000313" key="1">
    <source>
        <dbReference type="EMBL" id="MBO0334427.1"/>
    </source>
</evidence>
<dbReference type="RefSeq" id="WP_207046217.1">
    <property type="nucleotide sequence ID" value="NZ_JAFLNC010000004.1"/>
</dbReference>
<dbReference type="InterPro" id="IPR032349">
    <property type="entry name" value="DUF4865"/>
</dbReference>
<dbReference type="InterPro" id="IPR011008">
    <property type="entry name" value="Dimeric_a/b-barrel"/>
</dbReference>
<evidence type="ECO:0000313" key="2">
    <source>
        <dbReference type="Proteomes" id="UP000664761"/>
    </source>
</evidence>
<proteinExistence type="predicted"/>
<gene>
    <name evidence="1" type="ORF">J0X12_12420</name>
</gene>